<keyword evidence="3" id="KW-1185">Reference proteome</keyword>
<feature type="transmembrane region" description="Helical" evidence="1">
    <location>
        <begin position="28"/>
        <end position="47"/>
    </location>
</feature>
<evidence type="ECO:0000256" key="1">
    <source>
        <dbReference type="SAM" id="Phobius"/>
    </source>
</evidence>
<evidence type="ECO:0000313" key="2">
    <source>
        <dbReference type="EMBL" id="MBZ5709001.1"/>
    </source>
</evidence>
<dbReference type="Proteomes" id="UP001139031">
    <property type="component" value="Unassembled WGS sequence"/>
</dbReference>
<name>A0ABS7TLC0_9BACT</name>
<keyword evidence="1" id="KW-0472">Membrane</keyword>
<organism evidence="2 3">
    <name type="scientific">Nannocystis pusilla</name>
    <dbReference type="NCBI Taxonomy" id="889268"/>
    <lineage>
        <taxon>Bacteria</taxon>
        <taxon>Pseudomonadati</taxon>
        <taxon>Myxococcota</taxon>
        <taxon>Polyangia</taxon>
        <taxon>Nannocystales</taxon>
        <taxon>Nannocystaceae</taxon>
        <taxon>Nannocystis</taxon>
    </lineage>
</organism>
<evidence type="ECO:0000313" key="3">
    <source>
        <dbReference type="Proteomes" id="UP001139031"/>
    </source>
</evidence>
<sequence>MAIWAAVSTIAVIVTALIRGVFDPLELVFFASLLGTIVFGVFSGVLARPGWLMERQALAGADVALALDHLPPRVAELARETRALRLAVEAADPTDAAIDGWVWSWIRSVRELGPAERELVAQVGISTRDVEAVLLGEALDAVSTDMSPQAGVEPRPARDPRLAPVALAALVRRVELLAEHFEAFEVALLRYRPGPYRGA</sequence>
<accession>A0ABS7TLC0</accession>
<gene>
    <name evidence="2" type="ORF">K7C98_07005</name>
</gene>
<protein>
    <submittedName>
        <fullName evidence="2">Uncharacterized protein</fullName>
    </submittedName>
</protein>
<keyword evidence="1" id="KW-0812">Transmembrane</keyword>
<keyword evidence="1" id="KW-1133">Transmembrane helix</keyword>
<dbReference type="EMBL" id="JAIRAU010000002">
    <property type="protein sequence ID" value="MBZ5709001.1"/>
    <property type="molecule type" value="Genomic_DNA"/>
</dbReference>
<comment type="caution">
    <text evidence="2">The sequence shown here is derived from an EMBL/GenBank/DDBJ whole genome shotgun (WGS) entry which is preliminary data.</text>
</comment>
<reference evidence="2" key="1">
    <citation type="submission" date="2021-08" db="EMBL/GenBank/DDBJ databases">
        <authorList>
            <person name="Stevens D.C."/>
        </authorList>
    </citation>
    <scope>NUCLEOTIDE SEQUENCE</scope>
    <source>
        <strain evidence="2">DSM 53165</strain>
    </source>
</reference>
<proteinExistence type="predicted"/>